<feature type="region of interest" description="Disordered" evidence="2">
    <location>
        <begin position="1"/>
        <end position="20"/>
    </location>
</feature>
<evidence type="ECO:0000256" key="2">
    <source>
        <dbReference type="SAM" id="MobiDB-lite"/>
    </source>
</evidence>
<feature type="region of interest" description="Disordered" evidence="2">
    <location>
        <begin position="47"/>
        <end position="68"/>
    </location>
</feature>
<proteinExistence type="predicted"/>
<accession>A0AAE1L089</accession>
<keyword evidence="4" id="KW-1185">Reference proteome</keyword>
<dbReference type="Proteomes" id="UP001286313">
    <property type="component" value="Unassembled WGS sequence"/>
</dbReference>
<dbReference type="AlphaFoldDB" id="A0AAE1L089"/>
<dbReference type="EMBL" id="JAWQEG010000322">
    <property type="protein sequence ID" value="KAK3891639.1"/>
    <property type="molecule type" value="Genomic_DNA"/>
</dbReference>
<dbReference type="Pfam" id="PF13551">
    <property type="entry name" value="HTH_29"/>
    <property type="match status" value="1"/>
</dbReference>
<dbReference type="GO" id="GO:0005634">
    <property type="term" value="C:nucleus"/>
    <property type="evidence" value="ECO:0007669"/>
    <property type="project" value="UniProtKB-SubCell"/>
</dbReference>
<comment type="caution">
    <text evidence="3">The sequence shown here is derived from an EMBL/GenBank/DDBJ whole genome shotgun (WGS) entry which is preliminary data.</text>
</comment>
<evidence type="ECO:0000256" key="1">
    <source>
        <dbReference type="ARBA" id="ARBA00004123"/>
    </source>
</evidence>
<organism evidence="3 4">
    <name type="scientific">Petrolisthes cinctipes</name>
    <name type="common">Flat porcelain crab</name>
    <dbReference type="NCBI Taxonomy" id="88211"/>
    <lineage>
        <taxon>Eukaryota</taxon>
        <taxon>Metazoa</taxon>
        <taxon>Ecdysozoa</taxon>
        <taxon>Arthropoda</taxon>
        <taxon>Crustacea</taxon>
        <taxon>Multicrustacea</taxon>
        <taxon>Malacostraca</taxon>
        <taxon>Eumalacostraca</taxon>
        <taxon>Eucarida</taxon>
        <taxon>Decapoda</taxon>
        <taxon>Pleocyemata</taxon>
        <taxon>Anomura</taxon>
        <taxon>Galatheoidea</taxon>
        <taxon>Porcellanidae</taxon>
        <taxon>Petrolisthes</taxon>
    </lineage>
</organism>
<dbReference type="SUPFAM" id="SSF46689">
    <property type="entry name" value="Homeodomain-like"/>
    <property type="match status" value="1"/>
</dbReference>
<sequence length="98" mass="11242">MVNSKHSTKEQLASIVSPHKSGQSVKEISRIVGLAERPIQKWIKRYTDGDDDRIPDYGSRSGRPRKTNERTLNIIRRQVEVNPRSSAREIKRQSFIVG</sequence>
<dbReference type="Gene3D" id="1.10.10.10">
    <property type="entry name" value="Winged helix-like DNA-binding domain superfamily/Winged helix DNA-binding domain"/>
    <property type="match status" value="1"/>
</dbReference>
<comment type="subcellular location">
    <subcellularLocation>
        <location evidence="1">Nucleus</location>
    </subcellularLocation>
</comment>
<name>A0AAE1L089_PETCI</name>
<protein>
    <submittedName>
        <fullName evidence="3">Uncharacterized protein</fullName>
    </submittedName>
</protein>
<evidence type="ECO:0000313" key="4">
    <source>
        <dbReference type="Proteomes" id="UP001286313"/>
    </source>
</evidence>
<evidence type="ECO:0000313" key="3">
    <source>
        <dbReference type="EMBL" id="KAK3891639.1"/>
    </source>
</evidence>
<dbReference type="InterPro" id="IPR009057">
    <property type="entry name" value="Homeodomain-like_sf"/>
</dbReference>
<dbReference type="InterPro" id="IPR036388">
    <property type="entry name" value="WH-like_DNA-bd_sf"/>
</dbReference>
<reference evidence="3" key="1">
    <citation type="submission" date="2023-10" db="EMBL/GenBank/DDBJ databases">
        <title>Genome assemblies of two species of porcelain crab, Petrolisthes cinctipes and Petrolisthes manimaculis (Anomura: Porcellanidae).</title>
        <authorList>
            <person name="Angst P."/>
        </authorList>
    </citation>
    <scope>NUCLEOTIDE SEQUENCE</scope>
    <source>
        <strain evidence="3">PB745_01</strain>
        <tissue evidence="3">Gill</tissue>
    </source>
</reference>
<gene>
    <name evidence="3" type="ORF">Pcinc_004486</name>
</gene>